<feature type="chain" id="PRO_5046406498" evidence="5">
    <location>
        <begin position="22"/>
        <end position="951"/>
    </location>
</feature>
<dbReference type="InterPro" id="IPR000668">
    <property type="entry name" value="Peptidase_C1A_C"/>
</dbReference>
<keyword evidence="2" id="KW-0865">Zymogen</keyword>
<dbReference type="InterPro" id="IPR013128">
    <property type="entry name" value="Peptidase_C1A"/>
</dbReference>
<dbReference type="SMART" id="SM00645">
    <property type="entry name" value="Pept_C1"/>
    <property type="match status" value="1"/>
</dbReference>
<dbReference type="Proteomes" id="UP000831156">
    <property type="component" value="Chromosome 2"/>
</dbReference>
<proteinExistence type="inferred from homology"/>
<reference evidence="7 8" key="1">
    <citation type="submission" date="2016-09" db="EMBL/GenBank/DDBJ databases">
        <authorList>
            <consortium name="Pathogen Informatics"/>
            <person name="Sun Q."/>
            <person name="Inoue M."/>
        </authorList>
    </citation>
    <scope>NUCLEOTIDE SEQUENCE [LARGE SCALE GENOMIC DNA]</scope>
</reference>
<gene>
    <name evidence="7" type="ORF">PGABG01_0205300</name>
</gene>
<dbReference type="EMBL" id="LT969425">
    <property type="protein sequence ID" value="SOV10354.1"/>
    <property type="molecule type" value="Genomic_DNA"/>
</dbReference>
<accession>A0ABY1UHI3</accession>
<feature type="domain" description="Peptidase C1A papain C-terminal" evidence="6">
    <location>
        <begin position="465"/>
        <end position="716"/>
    </location>
</feature>
<evidence type="ECO:0000256" key="2">
    <source>
        <dbReference type="ARBA" id="ARBA00023145"/>
    </source>
</evidence>
<dbReference type="PANTHER" id="PTHR12411">
    <property type="entry name" value="CYSTEINE PROTEASE FAMILY C1-RELATED"/>
    <property type="match status" value="1"/>
</dbReference>
<feature type="region of interest" description="Disordered" evidence="4">
    <location>
        <begin position="23"/>
        <end position="98"/>
    </location>
</feature>
<feature type="compositionally biased region" description="Basic and acidic residues" evidence="4">
    <location>
        <begin position="88"/>
        <end position="98"/>
    </location>
</feature>
<dbReference type="PROSITE" id="PS00640">
    <property type="entry name" value="THIOL_PROTEASE_ASN"/>
    <property type="match status" value="1"/>
</dbReference>
<evidence type="ECO:0000256" key="1">
    <source>
        <dbReference type="ARBA" id="ARBA00008455"/>
    </source>
</evidence>
<organism evidence="7 8">
    <name type="scientific">Plasmodium gaboni</name>
    <dbReference type="NCBI Taxonomy" id="647221"/>
    <lineage>
        <taxon>Eukaryota</taxon>
        <taxon>Sar</taxon>
        <taxon>Alveolata</taxon>
        <taxon>Apicomplexa</taxon>
        <taxon>Aconoidasida</taxon>
        <taxon>Haemosporida</taxon>
        <taxon>Plasmodiidae</taxon>
        <taxon>Plasmodium</taxon>
        <taxon>Plasmodium (Laverania)</taxon>
    </lineage>
</organism>
<feature type="compositionally biased region" description="Polar residues" evidence="4">
    <location>
        <begin position="851"/>
        <end position="864"/>
    </location>
</feature>
<evidence type="ECO:0000259" key="6">
    <source>
        <dbReference type="SMART" id="SM00645"/>
    </source>
</evidence>
<evidence type="ECO:0000256" key="3">
    <source>
        <dbReference type="ARBA" id="ARBA00023180"/>
    </source>
</evidence>
<feature type="compositionally biased region" description="Low complexity" evidence="4">
    <location>
        <begin position="830"/>
        <end position="850"/>
    </location>
</feature>
<dbReference type="InterPro" id="IPR025661">
    <property type="entry name" value="Pept_asp_AS"/>
</dbReference>
<protein>
    <submittedName>
        <fullName evidence="7">Serine repeat antigen 4</fullName>
    </submittedName>
</protein>
<evidence type="ECO:0000256" key="4">
    <source>
        <dbReference type="SAM" id="MobiDB-lite"/>
    </source>
</evidence>
<keyword evidence="8" id="KW-1185">Reference proteome</keyword>
<feature type="compositionally biased region" description="Polar residues" evidence="4">
    <location>
        <begin position="773"/>
        <end position="829"/>
    </location>
</feature>
<feature type="compositionally biased region" description="Polar residues" evidence="4">
    <location>
        <begin position="23"/>
        <end position="39"/>
    </location>
</feature>
<dbReference type="CDD" id="cd02619">
    <property type="entry name" value="Peptidase_C1"/>
    <property type="match status" value="1"/>
</dbReference>
<dbReference type="Gene3D" id="3.90.70.10">
    <property type="entry name" value="Cysteine proteinases"/>
    <property type="match status" value="1"/>
</dbReference>
<sequence length="951" mass="107447">MKLHIFLFATIYVLFNEKLKCTTVSNTPGGDTTSVTREGSSSHSSSPQVSNTGGTSNANQNSNIASGSASTVVTQKPGSTEDVTSSSQKDEVPSAKIPDLVKPENNKAIVSAMLKNYNGVKVMGTCGADFGLFLVPHIYVHVKSQDTEIELSSELAPPEMPTKFDKTKLKNYCVKDVTKKFKFVAYINKDVLVFKWKVYTEGTSKEENVDVMKYLLPNLKQPITSIQVHSWTGNKDSYILESKDYVLGDGMPEKCDAIATDCFLSGFTDIGKCFQCKLLMQEKNTNDSCFKYVSENQKELIKHQLEVKGEDDEESSEYQLSESVRNILKNMYKKNDDDKKKELLDFENVNNDLKSELLNYCNLLKELDMNNLLKDHELGNEEDIFNNLTKLLEEHKEENDNVLYHKMKNEALCLKNINDWMKNKTGLVLPQLTYDLTDENNDFTELTQNKNYTSENIVDKLYCNNEYCNRLKDHNNCVSKINVEDQKNCSLSWAFASKYHLETIKCMKGYEPANTSALYVANCGKNENKNVCTEGSNPLVFLQTVEEKGFLPTELNYPYDESKVGDVCPEVQNEWANAFENTKVLDYNNEPFSLGTKGYTAYESEHFKDNMNLFIDMVKREVQNKGSVIAYVKAENVLGYELNGKKVQNVCGDKTPDHAVNIVGYGNYLNDEGEKKSYWLVRNSWGKYWGDDGYFKVDMYGPSNCENNFIHSVVVFNVDVPVNENFDKKEHDIYNYYLKNSPEFYQNLYYKTFNSNKEETSMNNNSYVYGQDASTQANQSSGTGAQQKTSAGTGAQQTTSSGNEAQSRNTLSTVSQTESTTNEGQKVTAQPSQGVQPVSVPSSREGSSSEAGVTQGSQIPTRQVTSEEKIQIMHVLKHIKNSIVKRGFVKYNHEFEVGDNSCSRTTSKNPEKYEECVKICEEKWYDCRGTPVPGYCLSAFDKKNECDFCYV</sequence>
<feature type="signal peptide" evidence="5">
    <location>
        <begin position="1"/>
        <end position="21"/>
    </location>
</feature>
<dbReference type="SUPFAM" id="SSF54001">
    <property type="entry name" value="Cysteine proteinases"/>
    <property type="match status" value="1"/>
</dbReference>
<dbReference type="Pfam" id="PF00112">
    <property type="entry name" value="Peptidase_C1"/>
    <property type="match status" value="1"/>
</dbReference>
<comment type="similarity">
    <text evidence="1">Belongs to the peptidase C1 family.</text>
</comment>
<evidence type="ECO:0000313" key="7">
    <source>
        <dbReference type="EMBL" id="SOV10354.1"/>
    </source>
</evidence>
<evidence type="ECO:0000256" key="5">
    <source>
        <dbReference type="SAM" id="SignalP"/>
    </source>
</evidence>
<keyword evidence="3" id="KW-0325">Glycoprotein</keyword>
<feature type="compositionally biased region" description="Polar residues" evidence="4">
    <location>
        <begin position="47"/>
        <end position="87"/>
    </location>
</feature>
<feature type="region of interest" description="Disordered" evidence="4">
    <location>
        <begin position="773"/>
        <end position="864"/>
    </location>
</feature>
<name>A0ABY1UHI3_9APIC</name>
<evidence type="ECO:0000313" key="8">
    <source>
        <dbReference type="Proteomes" id="UP000831156"/>
    </source>
</evidence>
<dbReference type="InterPro" id="IPR038765">
    <property type="entry name" value="Papain-like_cys_pep_sf"/>
</dbReference>
<keyword evidence="5" id="KW-0732">Signal</keyword>